<dbReference type="PROSITE" id="PS50930">
    <property type="entry name" value="HTH_LYTTR"/>
    <property type="match status" value="1"/>
</dbReference>
<dbReference type="SUPFAM" id="SSF52172">
    <property type="entry name" value="CheY-like"/>
    <property type="match status" value="1"/>
</dbReference>
<dbReference type="Gene3D" id="3.40.50.2300">
    <property type="match status" value="1"/>
</dbReference>
<keyword evidence="1" id="KW-0597">Phosphoprotein</keyword>
<dbReference type="EMBL" id="JBBYHR010000001">
    <property type="protein sequence ID" value="MEL1242818.1"/>
    <property type="molecule type" value="Genomic_DNA"/>
</dbReference>
<dbReference type="Gene3D" id="2.40.50.1020">
    <property type="entry name" value="LytTr DNA-binding domain"/>
    <property type="match status" value="1"/>
</dbReference>
<dbReference type="RefSeq" id="WP_341695143.1">
    <property type="nucleotide sequence ID" value="NZ_JBBYHR010000001.1"/>
</dbReference>
<gene>
    <name evidence="4" type="ORF">AAEO56_00980</name>
</gene>
<evidence type="ECO:0000313" key="5">
    <source>
        <dbReference type="Proteomes" id="UP001464555"/>
    </source>
</evidence>
<protein>
    <submittedName>
        <fullName evidence="4">LytTR family DNA-binding domain-containing protein</fullName>
    </submittedName>
</protein>
<accession>A0ABU9HRM7</accession>
<evidence type="ECO:0000256" key="1">
    <source>
        <dbReference type="PROSITE-ProRule" id="PRU00169"/>
    </source>
</evidence>
<dbReference type="PROSITE" id="PS50110">
    <property type="entry name" value="RESPONSE_REGULATORY"/>
    <property type="match status" value="1"/>
</dbReference>
<dbReference type="PANTHER" id="PTHR37299">
    <property type="entry name" value="TRANSCRIPTIONAL REGULATOR-RELATED"/>
    <property type="match status" value="1"/>
</dbReference>
<dbReference type="SMART" id="SM00448">
    <property type="entry name" value="REC"/>
    <property type="match status" value="1"/>
</dbReference>
<reference evidence="4 5" key="1">
    <citation type="submission" date="2024-04" db="EMBL/GenBank/DDBJ databases">
        <title>Flavobacterium sp. DGU11 16S ribosomal RNA gene Genome sequencing and assembly.</title>
        <authorList>
            <person name="Park S."/>
        </authorList>
    </citation>
    <scope>NUCLEOTIDE SEQUENCE [LARGE SCALE GENOMIC DNA]</scope>
    <source>
        <strain evidence="4 5">DGU11</strain>
    </source>
</reference>
<name>A0ABU9HRM7_9FLAO</name>
<dbReference type="InterPro" id="IPR046947">
    <property type="entry name" value="LytR-like"/>
</dbReference>
<comment type="caution">
    <text evidence="4">The sequence shown here is derived from an EMBL/GenBank/DDBJ whole genome shotgun (WGS) entry which is preliminary data.</text>
</comment>
<evidence type="ECO:0000259" key="3">
    <source>
        <dbReference type="PROSITE" id="PS50930"/>
    </source>
</evidence>
<dbReference type="GO" id="GO:0003677">
    <property type="term" value="F:DNA binding"/>
    <property type="evidence" value="ECO:0007669"/>
    <property type="project" value="UniProtKB-KW"/>
</dbReference>
<sequence>MIRAIAIDDDQLALTIIERYCDMLDFIVIEKTFTCTDKARKYLSQFPVDLLFLDIDMPVRSGIDFYRSLHQDIPVIFTTAYSKYAIDGFDLHATDYLLKPFSPERFVIAMERSRKQFTFFSPMLQHCRVAVRADYKLLWINSENILLIEGADDYIKIHLENKSVVTTRMSMGSILQKLPSGLFVRVHRSYIVPRQRVRASYGQTVQIDDFVIPVGDTYKTVIRQLV</sequence>
<keyword evidence="5" id="KW-1185">Reference proteome</keyword>
<dbReference type="PANTHER" id="PTHR37299:SF1">
    <property type="entry name" value="STAGE 0 SPORULATION PROTEIN A HOMOLOG"/>
    <property type="match status" value="1"/>
</dbReference>
<evidence type="ECO:0000259" key="2">
    <source>
        <dbReference type="PROSITE" id="PS50110"/>
    </source>
</evidence>
<dbReference type="InterPro" id="IPR007492">
    <property type="entry name" value="LytTR_DNA-bd_dom"/>
</dbReference>
<keyword evidence="4" id="KW-0238">DNA-binding</keyword>
<feature type="domain" description="HTH LytTR-type" evidence="3">
    <location>
        <begin position="144"/>
        <end position="198"/>
    </location>
</feature>
<dbReference type="Proteomes" id="UP001464555">
    <property type="component" value="Unassembled WGS sequence"/>
</dbReference>
<dbReference type="InterPro" id="IPR001789">
    <property type="entry name" value="Sig_transdc_resp-reg_receiver"/>
</dbReference>
<feature type="domain" description="Response regulatory" evidence="2">
    <location>
        <begin position="3"/>
        <end position="114"/>
    </location>
</feature>
<dbReference type="InterPro" id="IPR011006">
    <property type="entry name" value="CheY-like_superfamily"/>
</dbReference>
<dbReference type="SMART" id="SM00850">
    <property type="entry name" value="LytTR"/>
    <property type="match status" value="1"/>
</dbReference>
<proteinExistence type="predicted"/>
<dbReference type="Pfam" id="PF00072">
    <property type="entry name" value="Response_reg"/>
    <property type="match status" value="1"/>
</dbReference>
<dbReference type="Pfam" id="PF04397">
    <property type="entry name" value="LytTR"/>
    <property type="match status" value="1"/>
</dbReference>
<feature type="modified residue" description="4-aspartylphosphate" evidence="1">
    <location>
        <position position="54"/>
    </location>
</feature>
<organism evidence="4 5">
    <name type="scientific">Flavobacterium arundinis</name>
    <dbReference type="NCBI Taxonomy" id="3139143"/>
    <lineage>
        <taxon>Bacteria</taxon>
        <taxon>Pseudomonadati</taxon>
        <taxon>Bacteroidota</taxon>
        <taxon>Flavobacteriia</taxon>
        <taxon>Flavobacteriales</taxon>
        <taxon>Flavobacteriaceae</taxon>
        <taxon>Flavobacterium</taxon>
    </lineage>
</organism>
<evidence type="ECO:0000313" key="4">
    <source>
        <dbReference type="EMBL" id="MEL1242818.1"/>
    </source>
</evidence>